<dbReference type="AlphaFoldDB" id="K1U7I0"/>
<gene>
    <name evidence="1" type="ORF">LEA_03786</name>
</gene>
<comment type="caution">
    <text evidence="1">The sequence shown here is derived from an EMBL/GenBank/DDBJ whole genome shotgun (WGS) entry which is preliminary data.</text>
</comment>
<feature type="non-terminal residue" evidence="1">
    <location>
        <position position="49"/>
    </location>
</feature>
<evidence type="ECO:0000313" key="1">
    <source>
        <dbReference type="EMBL" id="EKC78173.1"/>
    </source>
</evidence>
<accession>K1U7I0</accession>
<dbReference type="Pfam" id="PF11731">
    <property type="entry name" value="Cdd1"/>
    <property type="match status" value="1"/>
</dbReference>
<protein>
    <recommendedName>
        <fullName evidence="2">Pathogenicity locus</fullName>
    </recommendedName>
</protein>
<name>K1U7I0_9ZZZZ</name>
<evidence type="ECO:0008006" key="2">
    <source>
        <dbReference type="Google" id="ProtNLM"/>
    </source>
</evidence>
<dbReference type="Gene3D" id="1.10.150.20">
    <property type="entry name" value="5' to 3' exonuclease, C-terminal subdomain"/>
    <property type="match status" value="1"/>
</dbReference>
<sequence>MTELRKIPNVGPRTEADLLAMGYTTIESLKGKTAEELYAEECRLRGCQI</sequence>
<dbReference type="InterPro" id="IPR021725">
    <property type="entry name" value="Cdd1"/>
</dbReference>
<reference evidence="1" key="1">
    <citation type="journal article" date="2013" name="Environ. Microbiol.">
        <title>Microbiota from the distal guts of lean and obese adolescents exhibit partial functional redundancy besides clear differences in community structure.</title>
        <authorList>
            <person name="Ferrer M."/>
            <person name="Ruiz A."/>
            <person name="Lanza F."/>
            <person name="Haange S.B."/>
            <person name="Oberbach A."/>
            <person name="Till H."/>
            <person name="Bargiela R."/>
            <person name="Campoy C."/>
            <person name="Segura M.T."/>
            <person name="Richter M."/>
            <person name="von Bergen M."/>
            <person name="Seifert J."/>
            <person name="Suarez A."/>
        </authorList>
    </citation>
    <scope>NUCLEOTIDE SEQUENCE</scope>
</reference>
<organism evidence="1">
    <name type="scientific">human gut metagenome</name>
    <dbReference type="NCBI Taxonomy" id="408170"/>
    <lineage>
        <taxon>unclassified sequences</taxon>
        <taxon>metagenomes</taxon>
        <taxon>organismal metagenomes</taxon>
    </lineage>
</organism>
<proteinExistence type="predicted"/>
<dbReference type="EMBL" id="AJWY01002507">
    <property type="protein sequence ID" value="EKC78173.1"/>
    <property type="molecule type" value="Genomic_DNA"/>
</dbReference>